<evidence type="ECO:0000256" key="1">
    <source>
        <dbReference type="SAM" id="MobiDB-lite"/>
    </source>
</evidence>
<protein>
    <submittedName>
        <fullName evidence="2">CSON002829 protein</fullName>
    </submittedName>
</protein>
<feature type="region of interest" description="Disordered" evidence="1">
    <location>
        <begin position="37"/>
        <end position="83"/>
    </location>
</feature>
<proteinExistence type="predicted"/>
<name>A0A336LVY5_CULSO</name>
<evidence type="ECO:0000313" key="2">
    <source>
        <dbReference type="EMBL" id="SSX20879.1"/>
    </source>
</evidence>
<sequence>MDSKWTNFLVNSEQYEVEYIDDDFDEVQSFLSSALGDESTDLSNFASPEGETSNSFEEKDLSAESSMKKSLRPTREKKTVRGKLLQHVNINSDLAHATD</sequence>
<organism evidence="2">
    <name type="scientific">Culicoides sonorensis</name>
    <name type="common">Biting midge</name>
    <dbReference type="NCBI Taxonomy" id="179676"/>
    <lineage>
        <taxon>Eukaryota</taxon>
        <taxon>Metazoa</taxon>
        <taxon>Ecdysozoa</taxon>
        <taxon>Arthropoda</taxon>
        <taxon>Hexapoda</taxon>
        <taxon>Insecta</taxon>
        <taxon>Pterygota</taxon>
        <taxon>Neoptera</taxon>
        <taxon>Endopterygota</taxon>
        <taxon>Diptera</taxon>
        <taxon>Nematocera</taxon>
        <taxon>Chironomoidea</taxon>
        <taxon>Ceratopogonidae</taxon>
        <taxon>Ceratopogoninae</taxon>
        <taxon>Culicoides</taxon>
        <taxon>Monoculicoides</taxon>
    </lineage>
</organism>
<dbReference type="AlphaFoldDB" id="A0A336LVY5"/>
<dbReference type="VEuPathDB" id="VectorBase:CSON002829"/>
<accession>A0A336LVY5</accession>
<gene>
    <name evidence="2" type="primary">CSON002829</name>
</gene>
<feature type="compositionally biased region" description="Polar residues" evidence="1">
    <location>
        <begin position="41"/>
        <end position="55"/>
    </location>
</feature>
<reference evidence="2" key="1">
    <citation type="submission" date="2018-07" db="EMBL/GenBank/DDBJ databases">
        <authorList>
            <person name="Quirk P.G."/>
            <person name="Krulwich T.A."/>
        </authorList>
    </citation>
    <scope>NUCLEOTIDE SEQUENCE</scope>
</reference>
<dbReference type="EMBL" id="UFQT01000147">
    <property type="protein sequence ID" value="SSX20879.1"/>
    <property type="molecule type" value="Genomic_DNA"/>
</dbReference>